<evidence type="ECO:0000313" key="4">
    <source>
        <dbReference type="Proteomes" id="UP001221898"/>
    </source>
</evidence>
<dbReference type="EMBL" id="JAINUG010000044">
    <property type="protein sequence ID" value="KAJ8406210.1"/>
    <property type="molecule type" value="Genomic_DNA"/>
</dbReference>
<gene>
    <name evidence="3" type="ORF">AAFF_G00304410</name>
</gene>
<feature type="region of interest" description="Disordered" evidence="1">
    <location>
        <begin position="108"/>
        <end position="165"/>
    </location>
</feature>
<dbReference type="Proteomes" id="UP001221898">
    <property type="component" value="Unassembled WGS sequence"/>
</dbReference>
<reference evidence="3" key="1">
    <citation type="journal article" date="2023" name="Science">
        <title>Genome structures resolve the early diversification of teleost fishes.</title>
        <authorList>
            <person name="Parey E."/>
            <person name="Louis A."/>
            <person name="Montfort J."/>
            <person name="Bouchez O."/>
            <person name="Roques C."/>
            <person name="Iampietro C."/>
            <person name="Lluch J."/>
            <person name="Castinel A."/>
            <person name="Donnadieu C."/>
            <person name="Desvignes T."/>
            <person name="Floi Bucao C."/>
            <person name="Jouanno E."/>
            <person name="Wen M."/>
            <person name="Mejri S."/>
            <person name="Dirks R."/>
            <person name="Jansen H."/>
            <person name="Henkel C."/>
            <person name="Chen W.J."/>
            <person name="Zahm M."/>
            <person name="Cabau C."/>
            <person name="Klopp C."/>
            <person name="Thompson A.W."/>
            <person name="Robinson-Rechavi M."/>
            <person name="Braasch I."/>
            <person name="Lecointre G."/>
            <person name="Bobe J."/>
            <person name="Postlethwait J.H."/>
            <person name="Berthelot C."/>
            <person name="Roest Crollius H."/>
            <person name="Guiguen Y."/>
        </authorList>
    </citation>
    <scope>NUCLEOTIDE SEQUENCE</scope>
    <source>
        <strain evidence="3">NC1722</strain>
    </source>
</reference>
<comment type="caution">
    <text evidence="3">The sequence shown here is derived from an EMBL/GenBank/DDBJ whole genome shotgun (WGS) entry which is preliminary data.</text>
</comment>
<organism evidence="3 4">
    <name type="scientific">Aldrovandia affinis</name>
    <dbReference type="NCBI Taxonomy" id="143900"/>
    <lineage>
        <taxon>Eukaryota</taxon>
        <taxon>Metazoa</taxon>
        <taxon>Chordata</taxon>
        <taxon>Craniata</taxon>
        <taxon>Vertebrata</taxon>
        <taxon>Euteleostomi</taxon>
        <taxon>Actinopterygii</taxon>
        <taxon>Neopterygii</taxon>
        <taxon>Teleostei</taxon>
        <taxon>Notacanthiformes</taxon>
        <taxon>Halosauridae</taxon>
        <taxon>Aldrovandia</taxon>
    </lineage>
</organism>
<proteinExistence type="predicted"/>
<protein>
    <submittedName>
        <fullName evidence="3">Uncharacterized protein</fullName>
    </submittedName>
</protein>
<evidence type="ECO:0000256" key="2">
    <source>
        <dbReference type="SAM" id="SignalP"/>
    </source>
</evidence>
<sequence>MPALVSLVPSTCLWLFGLCPVPYRRAKIISVCMRHGRPVAPASPASLIHLALSQSEATKSTLSVLSAREARPSAYPECTAVLCPPLAGSFPPGGWGPDELHALRPASTLSSHNSLSRGNPAAGHKPGGLAHPGSPSTRGALKVPPRRRSPRITSETPHSLDTKTRRALQQQNKIRKRDISITALVPSRTGWCPDLFIIRGNFLKWLSDKPRNSDMHSWN</sequence>
<keyword evidence="2" id="KW-0732">Signal</keyword>
<evidence type="ECO:0000256" key="1">
    <source>
        <dbReference type="SAM" id="MobiDB-lite"/>
    </source>
</evidence>
<name>A0AAD7SPE8_9TELE</name>
<dbReference type="AlphaFoldDB" id="A0AAD7SPE8"/>
<feature type="compositionally biased region" description="Polar residues" evidence="1">
    <location>
        <begin position="108"/>
        <end position="117"/>
    </location>
</feature>
<feature type="signal peptide" evidence="2">
    <location>
        <begin position="1"/>
        <end position="26"/>
    </location>
</feature>
<feature type="chain" id="PRO_5042254217" evidence="2">
    <location>
        <begin position="27"/>
        <end position="219"/>
    </location>
</feature>
<evidence type="ECO:0000313" key="3">
    <source>
        <dbReference type="EMBL" id="KAJ8406210.1"/>
    </source>
</evidence>
<keyword evidence="4" id="KW-1185">Reference proteome</keyword>
<accession>A0AAD7SPE8</accession>